<reference evidence="2" key="4">
    <citation type="submission" date="2023-01" db="EMBL/GenBank/DDBJ databases">
        <title>Draft genome sequence of Methylobacterium oxalidis strain NBRC 107715.</title>
        <authorList>
            <person name="Sun Q."/>
            <person name="Mori K."/>
        </authorList>
    </citation>
    <scope>NUCLEOTIDE SEQUENCE</scope>
    <source>
        <strain evidence="2">NBRC 107715</strain>
    </source>
</reference>
<keyword evidence="4" id="KW-1185">Reference proteome</keyword>
<dbReference type="RefSeq" id="WP_147028764.1">
    <property type="nucleotide sequence ID" value="NZ_BJZU01000145.1"/>
</dbReference>
<dbReference type="OrthoDB" id="8450050at2"/>
<evidence type="ECO:0000313" key="4">
    <source>
        <dbReference type="Proteomes" id="UP001156856"/>
    </source>
</evidence>
<dbReference type="Proteomes" id="UP000321960">
    <property type="component" value="Unassembled WGS sequence"/>
</dbReference>
<protein>
    <submittedName>
        <fullName evidence="1">Uncharacterized protein</fullName>
    </submittedName>
</protein>
<organism evidence="1 3">
    <name type="scientific">Methylobacterium oxalidis</name>
    <dbReference type="NCBI Taxonomy" id="944322"/>
    <lineage>
        <taxon>Bacteria</taxon>
        <taxon>Pseudomonadati</taxon>
        <taxon>Pseudomonadota</taxon>
        <taxon>Alphaproteobacteria</taxon>
        <taxon>Hyphomicrobiales</taxon>
        <taxon>Methylobacteriaceae</taxon>
        <taxon>Methylobacterium</taxon>
    </lineage>
</organism>
<reference evidence="1 3" key="3">
    <citation type="submission" date="2019-07" db="EMBL/GenBank/DDBJ databases">
        <title>Whole genome shotgun sequence of Methylobacterium oxalidis NBRC 107715.</title>
        <authorList>
            <person name="Hosoyama A."/>
            <person name="Uohara A."/>
            <person name="Ohji S."/>
            <person name="Ichikawa N."/>
        </authorList>
    </citation>
    <scope>NUCLEOTIDE SEQUENCE [LARGE SCALE GENOMIC DNA]</scope>
    <source>
        <strain evidence="1 3">NBRC 107715</strain>
    </source>
</reference>
<sequence length="81" mass="8842">MDVVVNPIGPPDTEWTLYDRLGRHLGMIRRTAWSDTPFTILPERGSRLDGMAVLHPSLEAALTAIEQRLGGTCELVGGSEP</sequence>
<dbReference type="Proteomes" id="UP001156856">
    <property type="component" value="Unassembled WGS sequence"/>
</dbReference>
<reference evidence="4" key="2">
    <citation type="journal article" date="2019" name="Int. J. Syst. Evol. Microbiol.">
        <title>The Global Catalogue of Microorganisms (GCM) 10K type strain sequencing project: providing services to taxonomists for standard genome sequencing and annotation.</title>
        <authorList>
            <consortium name="The Broad Institute Genomics Platform"/>
            <consortium name="The Broad Institute Genome Sequencing Center for Infectious Disease"/>
            <person name="Wu L."/>
            <person name="Ma J."/>
        </authorList>
    </citation>
    <scope>NUCLEOTIDE SEQUENCE [LARGE SCALE GENOMIC DNA]</scope>
    <source>
        <strain evidence="4">NBRC 107715</strain>
    </source>
</reference>
<dbReference type="EMBL" id="BJZU01000145">
    <property type="protein sequence ID" value="GEP07291.1"/>
    <property type="molecule type" value="Genomic_DNA"/>
</dbReference>
<dbReference type="EMBL" id="BSPK01000062">
    <property type="protein sequence ID" value="GLS65135.1"/>
    <property type="molecule type" value="Genomic_DNA"/>
</dbReference>
<dbReference type="AlphaFoldDB" id="A0A512JBL5"/>
<reference evidence="2" key="1">
    <citation type="journal article" date="2014" name="Int. J. Syst. Evol. Microbiol.">
        <title>Complete genome of a new Firmicutes species belonging to the dominant human colonic microbiota ('Ruminococcus bicirculans') reveals two chromosomes and a selective capacity to utilize plant glucans.</title>
        <authorList>
            <consortium name="NISC Comparative Sequencing Program"/>
            <person name="Wegmann U."/>
            <person name="Louis P."/>
            <person name="Goesmann A."/>
            <person name="Henrissat B."/>
            <person name="Duncan S.H."/>
            <person name="Flint H.J."/>
        </authorList>
    </citation>
    <scope>NUCLEOTIDE SEQUENCE</scope>
    <source>
        <strain evidence="2">NBRC 107715</strain>
    </source>
</reference>
<evidence type="ECO:0000313" key="3">
    <source>
        <dbReference type="Proteomes" id="UP000321960"/>
    </source>
</evidence>
<proteinExistence type="predicted"/>
<evidence type="ECO:0000313" key="1">
    <source>
        <dbReference type="EMBL" id="GEP07291.1"/>
    </source>
</evidence>
<gene>
    <name evidence="2" type="ORF">GCM10007888_35170</name>
    <name evidence="1" type="ORF">MOX02_53290</name>
</gene>
<accession>A0A512JBL5</accession>
<name>A0A512JBL5_9HYPH</name>
<evidence type="ECO:0000313" key="2">
    <source>
        <dbReference type="EMBL" id="GLS65135.1"/>
    </source>
</evidence>
<comment type="caution">
    <text evidence="1">The sequence shown here is derived from an EMBL/GenBank/DDBJ whole genome shotgun (WGS) entry which is preliminary data.</text>
</comment>